<dbReference type="SUPFAM" id="SSF50447">
    <property type="entry name" value="Translation proteins"/>
    <property type="match status" value="1"/>
</dbReference>
<accession>G0ECR2</accession>
<feature type="compositionally biased region" description="Basic residues" evidence="1">
    <location>
        <begin position="84"/>
        <end position="105"/>
    </location>
</feature>
<keyword evidence="3" id="KW-1185">Reference proteome</keyword>
<evidence type="ECO:0000313" key="3">
    <source>
        <dbReference type="Proteomes" id="UP000001037"/>
    </source>
</evidence>
<dbReference type="Pfam" id="PF04410">
    <property type="entry name" value="Gar1"/>
    <property type="match status" value="1"/>
</dbReference>
<dbReference type="InterPro" id="IPR038664">
    <property type="entry name" value="Gar1/Naf1_Cbf5-bd_sf"/>
</dbReference>
<dbReference type="OrthoDB" id="60264at2157"/>
<feature type="region of interest" description="Disordered" evidence="1">
    <location>
        <begin position="78"/>
        <end position="120"/>
    </location>
</feature>
<evidence type="ECO:0000313" key="2">
    <source>
        <dbReference type="EMBL" id="AEM39632.1"/>
    </source>
</evidence>
<dbReference type="GO" id="GO:0042254">
    <property type="term" value="P:ribosome biogenesis"/>
    <property type="evidence" value="ECO:0007669"/>
    <property type="project" value="InterPro"/>
</dbReference>
<dbReference type="AlphaFoldDB" id="G0ECR2"/>
<evidence type="ECO:0000256" key="1">
    <source>
        <dbReference type="SAM" id="MobiDB-lite"/>
    </source>
</evidence>
<name>G0ECR2_PYRF1</name>
<dbReference type="EMBL" id="CP002838">
    <property type="protein sequence ID" value="AEM39632.1"/>
    <property type="molecule type" value="Genomic_DNA"/>
</dbReference>
<reference evidence="2 3" key="1">
    <citation type="journal article" date="2011" name="Stand. Genomic Sci.">
        <title>Complete genome sequence of the hyperthermophilic chemolithoautotroph Pyrolobus fumarii type strain (1A).</title>
        <authorList>
            <person name="Anderson I."/>
            <person name="Goker M."/>
            <person name="Nolan M."/>
            <person name="Lucas S."/>
            <person name="Hammon N."/>
            <person name="Deshpande S."/>
            <person name="Cheng J.F."/>
            <person name="Tapia R."/>
            <person name="Han C."/>
            <person name="Goodwin L."/>
            <person name="Pitluck S."/>
            <person name="Huntemann M."/>
            <person name="Liolios K."/>
            <person name="Ivanova N."/>
            <person name="Pagani I."/>
            <person name="Mavromatis K."/>
            <person name="Ovchinikova G."/>
            <person name="Pati A."/>
            <person name="Chen A."/>
            <person name="Palaniappan K."/>
            <person name="Land M."/>
            <person name="Hauser L."/>
            <person name="Brambilla E.M."/>
            <person name="Huber H."/>
            <person name="Yasawong M."/>
            <person name="Rohde M."/>
            <person name="Spring S."/>
            <person name="Abt B."/>
            <person name="Sikorski J."/>
            <person name="Wirth R."/>
            <person name="Detter J.C."/>
            <person name="Woyke T."/>
            <person name="Bristow J."/>
            <person name="Eisen J.A."/>
            <person name="Markowitz V."/>
            <person name="Hugenholtz P."/>
            <person name="Kyrpides N.C."/>
            <person name="Klenk H.P."/>
            <person name="Lapidus A."/>
        </authorList>
    </citation>
    <scope>NUCLEOTIDE SEQUENCE [LARGE SCALE GENOMIC DNA]</scope>
    <source>
        <strain evidence="3">DSM 11204 / 1A</strain>
    </source>
</reference>
<dbReference type="Gene3D" id="2.40.10.230">
    <property type="entry name" value="Probable tRNA pseudouridine synthase domain"/>
    <property type="match status" value="1"/>
</dbReference>
<dbReference type="KEGG" id="pfm:Pyrfu_1778"/>
<organism evidence="2 3">
    <name type="scientific">Pyrolobus fumarii (strain DSM 11204 / 1A)</name>
    <dbReference type="NCBI Taxonomy" id="694429"/>
    <lineage>
        <taxon>Archaea</taxon>
        <taxon>Thermoproteota</taxon>
        <taxon>Thermoprotei</taxon>
        <taxon>Desulfurococcales</taxon>
        <taxon>Pyrodictiaceae</taxon>
        <taxon>Pyrolobus</taxon>
    </lineage>
</organism>
<dbReference type="InterPro" id="IPR009000">
    <property type="entry name" value="Transl_B-barrel_sf"/>
</dbReference>
<dbReference type="GO" id="GO:0001522">
    <property type="term" value="P:pseudouridine synthesis"/>
    <property type="evidence" value="ECO:0007669"/>
    <property type="project" value="InterPro"/>
</dbReference>
<dbReference type="Proteomes" id="UP000001037">
    <property type="component" value="Chromosome"/>
</dbReference>
<dbReference type="InterPro" id="IPR007504">
    <property type="entry name" value="H/ACA_rnp_Gar1/Naf1"/>
</dbReference>
<dbReference type="STRING" id="694429.Pyrfu_1778"/>
<dbReference type="InParanoid" id="G0ECR2"/>
<protein>
    <submittedName>
        <fullName evidence="2">RNA binding protein, Gar1-type</fullName>
    </submittedName>
</protein>
<sequence length="120" mass="13285">MVRKLGVVLHATRNGYIVVKPEDTKQLPPLGIPVYDRELRKKYGTILDVIGPVDNPLIVVKPESKEILKTVKSGEELYYVPPRPPRRRKRRGGGRPSGRRGKGGRRAPGGAGERRRGGKG</sequence>
<dbReference type="HOGENOM" id="CLU_165884_0_0_2"/>
<proteinExistence type="predicted"/>
<gene>
    <name evidence="2" type="ordered locus">Pyrfu_1778</name>
</gene>
<dbReference type="eggNOG" id="arCOG02466">
    <property type="taxonomic scope" value="Archaea"/>
</dbReference>